<name>A0ABW4DYQ0_9RHOB</name>
<reference evidence="3" key="1">
    <citation type="journal article" date="2019" name="Int. J. Syst. Evol. Microbiol.">
        <title>The Global Catalogue of Microorganisms (GCM) 10K type strain sequencing project: providing services to taxonomists for standard genome sequencing and annotation.</title>
        <authorList>
            <consortium name="The Broad Institute Genomics Platform"/>
            <consortium name="The Broad Institute Genome Sequencing Center for Infectious Disease"/>
            <person name="Wu L."/>
            <person name="Ma J."/>
        </authorList>
    </citation>
    <scope>NUCLEOTIDE SEQUENCE [LARGE SCALE GENOMIC DNA]</scope>
    <source>
        <strain evidence="3">CCM 8875</strain>
    </source>
</reference>
<dbReference type="Gene3D" id="2.120.10.30">
    <property type="entry name" value="TolB, C-terminal domain"/>
    <property type="match status" value="1"/>
</dbReference>
<feature type="region of interest" description="Disordered" evidence="1">
    <location>
        <begin position="140"/>
        <end position="164"/>
    </location>
</feature>
<proteinExistence type="predicted"/>
<dbReference type="InterPro" id="IPR011042">
    <property type="entry name" value="6-blade_b-propeller_TolB-like"/>
</dbReference>
<organism evidence="2 3">
    <name type="scientific">Paracoccus nototheniae</name>
    <dbReference type="NCBI Taxonomy" id="2489002"/>
    <lineage>
        <taxon>Bacteria</taxon>
        <taxon>Pseudomonadati</taxon>
        <taxon>Pseudomonadota</taxon>
        <taxon>Alphaproteobacteria</taxon>
        <taxon>Rhodobacterales</taxon>
        <taxon>Paracoccaceae</taxon>
        <taxon>Paracoccus</taxon>
    </lineage>
</organism>
<feature type="compositionally biased region" description="Basic and acidic residues" evidence="1">
    <location>
        <begin position="140"/>
        <end position="152"/>
    </location>
</feature>
<gene>
    <name evidence="2" type="ORF">ACFQ5P_16365</name>
</gene>
<evidence type="ECO:0000256" key="1">
    <source>
        <dbReference type="SAM" id="MobiDB-lite"/>
    </source>
</evidence>
<evidence type="ECO:0000313" key="2">
    <source>
        <dbReference type="EMBL" id="MFD1482872.1"/>
    </source>
</evidence>
<evidence type="ECO:0000313" key="3">
    <source>
        <dbReference type="Proteomes" id="UP001597302"/>
    </source>
</evidence>
<comment type="caution">
    <text evidence="2">The sequence shown here is derived from an EMBL/GenBank/DDBJ whole genome shotgun (WGS) entry which is preliminary data.</text>
</comment>
<dbReference type="Proteomes" id="UP001597302">
    <property type="component" value="Unassembled WGS sequence"/>
</dbReference>
<accession>A0ABW4DYQ0</accession>
<dbReference type="RefSeq" id="WP_131572536.1">
    <property type="nucleotide sequence ID" value="NZ_CBCSAJ010000001.1"/>
</dbReference>
<dbReference type="EMBL" id="JBHTOQ010000036">
    <property type="protein sequence ID" value="MFD1482872.1"/>
    <property type="molecule type" value="Genomic_DNA"/>
</dbReference>
<sequence length="164" mass="17919">MPTSRIGVIEQRAIRRSGFRTERHIWDDKAGDDAIRDGTDPDHDPITSLDPALVNQDGTVPGEYNPYAEVAIVATGVRNAHDLVWHSNGNLYAPTNGTASGARTPADPAQPFDETIGNAPKQYGYFFAVEEGGCCCRERAARPIHPERRQSDGRSGPQRGRGHQ</sequence>
<protein>
    <submittedName>
        <fullName evidence="2">Uncharacterized protein</fullName>
    </submittedName>
</protein>
<keyword evidence="3" id="KW-1185">Reference proteome</keyword>